<keyword evidence="2" id="KW-0456">Lyase</keyword>
<keyword evidence="5" id="KW-1185">Reference proteome</keyword>
<protein>
    <recommendedName>
        <fullName evidence="3">Alginate lyase domain-containing protein</fullName>
    </recommendedName>
</protein>
<proteinExistence type="predicted"/>
<evidence type="ECO:0000313" key="5">
    <source>
        <dbReference type="Proteomes" id="UP000077051"/>
    </source>
</evidence>
<evidence type="ECO:0000256" key="2">
    <source>
        <dbReference type="ARBA" id="ARBA00023239"/>
    </source>
</evidence>
<dbReference type="OrthoDB" id="63533at2759"/>
<sequence length="382" mass="43777">MGPRKPEVEYISLRKLQLQKEAGPTERTKEAYACLERLANNALKNGPFSVTFDKKQPHMAPTGDARDFLSYAPYWWPENPQDPNTRYIRRDGKRNPDIGNVKDQMQLESVAENLQFLCLGYYFFNNENYAIYAVALLDTFFVNEKTRMNPNLDYAQFVRGSQNHSPLGRGEGVITSRVLSRIVNLLPLLDAFHGYYALKQYIHSWFSTYLNWLQTSPVALEAAAARNNIHTWYIVQVASIEQFLNPVSPQVSNVLFRFFKESLPKQMDPKTGNQPYESKRTKPLHYLAFNLQAIGILAELARDTGLDVHRSSELTLLATYIANTYGPDETQDITEAVRCIEIICHVTQDQSEVCRCFIEKAYHCKFSDKLGGPKNAIRVLWS</sequence>
<dbReference type="STRING" id="747725.A0A168KFV4"/>
<evidence type="ECO:0000259" key="3">
    <source>
        <dbReference type="Pfam" id="PF05426"/>
    </source>
</evidence>
<keyword evidence="1" id="KW-0732">Signal</keyword>
<dbReference type="VEuPathDB" id="FungiDB:MUCCIDRAFT_111720"/>
<dbReference type="Gene3D" id="1.50.10.100">
    <property type="entry name" value="Chondroitin AC/alginate lyase"/>
    <property type="match status" value="1"/>
</dbReference>
<dbReference type="EMBL" id="AMYB01000005">
    <property type="protein sequence ID" value="OAD02348.1"/>
    <property type="molecule type" value="Genomic_DNA"/>
</dbReference>
<reference evidence="4 5" key="1">
    <citation type="submission" date="2015-06" db="EMBL/GenBank/DDBJ databases">
        <title>Expansion of signal transduction pathways in fungi by whole-genome duplication.</title>
        <authorList>
            <consortium name="DOE Joint Genome Institute"/>
            <person name="Corrochano L.M."/>
            <person name="Kuo A."/>
            <person name="Marcet-Houben M."/>
            <person name="Polaino S."/>
            <person name="Salamov A."/>
            <person name="Villalobos J.M."/>
            <person name="Alvarez M.I."/>
            <person name="Avalos J."/>
            <person name="Benito E.P."/>
            <person name="Benoit I."/>
            <person name="Burger G."/>
            <person name="Camino L.P."/>
            <person name="Canovas D."/>
            <person name="Cerda-Olmedo E."/>
            <person name="Cheng J.-F."/>
            <person name="Dominguez A."/>
            <person name="Elias M."/>
            <person name="Eslava A.P."/>
            <person name="Glaser F."/>
            <person name="Grimwood J."/>
            <person name="Gutierrez G."/>
            <person name="Heitman J."/>
            <person name="Henrissat B."/>
            <person name="Iturriaga E.A."/>
            <person name="Lang B.F."/>
            <person name="Lavin J.L."/>
            <person name="Lee S."/>
            <person name="Li W."/>
            <person name="Lindquist E."/>
            <person name="Lopez-Garcia S."/>
            <person name="Luque E.M."/>
            <person name="Marcos A.T."/>
            <person name="Martin J."/>
            <person name="Mccluskey K."/>
            <person name="Medina H.R."/>
            <person name="Miralles-Duran A."/>
            <person name="Miyazaki A."/>
            <person name="Munoz-Torres E."/>
            <person name="Oguiza J.A."/>
            <person name="Ohm R."/>
            <person name="Olmedo M."/>
            <person name="Orejas M."/>
            <person name="Ortiz-Castellanos L."/>
            <person name="Pisabarro A.G."/>
            <person name="Rodriguez-Romero J."/>
            <person name="Ruiz-Herrera J."/>
            <person name="Ruiz-Vazquez R."/>
            <person name="Sanz C."/>
            <person name="Schackwitz W."/>
            <person name="Schmutz J."/>
            <person name="Shahriari M."/>
            <person name="Shelest E."/>
            <person name="Silva-Franco F."/>
            <person name="Soanes D."/>
            <person name="Syed K."/>
            <person name="Tagua V.G."/>
            <person name="Talbot N.J."/>
            <person name="Thon M."/>
            <person name="De Vries R.P."/>
            <person name="Wiebenga A."/>
            <person name="Yadav J.S."/>
            <person name="Braun E.L."/>
            <person name="Baker S."/>
            <person name="Garre V."/>
            <person name="Horwitz B."/>
            <person name="Torres-Martinez S."/>
            <person name="Idnurm A."/>
            <person name="Herrera-Estrella A."/>
            <person name="Gabaldon T."/>
            <person name="Grigoriev I.V."/>
        </authorList>
    </citation>
    <scope>NUCLEOTIDE SEQUENCE [LARGE SCALE GENOMIC DNA]</scope>
    <source>
        <strain evidence="4 5">CBS 277.49</strain>
    </source>
</reference>
<comment type="caution">
    <text evidence="4">The sequence shown here is derived from an EMBL/GenBank/DDBJ whole genome shotgun (WGS) entry which is preliminary data.</text>
</comment>
<dbReference type="InterPro" id="IPR008397">
    <property type="entry name" value="Alginate_lyase_dom"/>
</dbReference>
<dbReference type="Pfam" id="PF05426">
    <property type="entry name" value="Alginate_lyase"/>
    <property type="match status" value="1"/>
</dbReference>
<evidence type="ECO:0000313" key="4">
    <source>
        <dbReference type="EMBL" id="OAD02348.1"/>
    </source>
</evidence>
<dbReference type="Proteomes" id="UP000077051">
    <property type="component" value="Unassembled WGS sequence"/>
</dbReference>
<dbReference type="GO" id="GO:0042597">
    <property type="term" value="C:periplasmic space"/>
    <property type="evidence" value="ECO:0007669"/>
    <property type="project" value="InterPro"/>
</dbReference>
<dbReference type="InterPro" id="IPR008929">
    <property type="entry name" value="Chondroitin_lyas"/>
</dbReference>
<dbReference type="SUPFAM" id="SSF48230">
    <property type="entry name" value="Chondroitin AC/alginate lyase"/>
    <property type="match status" value="1"/>
</dbReference>
<dbReference type="GO" id="GO:0016829">
    <property type="term" value="F:lyase activity"/>
    <property type="evidence" value="ECO:0007669"/>
    <property type="project" value="UniProtKB-KW"/>
</dbReference>
<gene>
    <name evidence="4" type="ORF">MUCCIDRAFT_111720</name>
</gene>
<accession>A0A168KFV4</accession>
<organism evidence="4 5">
    <name type="scientific">Mucor lusitanicus CBS 277.49</name>
    <dbReference type="NCBI Taxonomy" id="747725"/>
    <lineage>
        <taxon>Eukaryota</taxon>
        <taxon>Fungi</taxon>
        <taxon>Fungi incertae sedis</taxon>
        <taxon>Mucoromycota</taxon>
        <taxon>Mucoromycotina</taxon>
        <taxon>Mucoromycetes</taxon>
        <taxon>Mucorales</taxon>
        <taxon>Mucorineae</taxon>
        <taxon>Mucoraceae</taxon>
        <taxon>Mucor</taxon>
    </lineage>
</organism>
<evidence type="ECO:0000256" key="1">
    <source>
        <dbReference type="ARBA" id="ARBA00022729"/>
    </source>
</evidence>
<dbReference type="AlphaFoldDB" id="A0A168KFV4"/>
<name>A0A168KFV4_MUCCL</name>
<feature type="domain" description="Alginate lyase" evidence="3">
    <location>
        <begin position="54"/>
        <end position="309"/>
    </location>
</feature>